<dbReference type="SMART" id="SM00490">
    <property type="entry name" value="HELICc"/>
    <property type="match status" value="1"/>
</dbReference>
<dbReference type="InterPro" id="IPR027417">
    <property type="entry name" value="P-loop_NTPase"/>
</dbReference>
<dbReference type="InterPro" id="IPR014001">
    <property type="entry name" value="Helicase_ATP-bd"/>
</dbReference>
<name>A0A183CMU7_GLOPA</name>
<evidence type="ECO:0000259" key="19">
    <source>
        <dbReference type="PROSITE" id="PS51194"/>
    </source>
</evidence>
<dbReference type="GO" id="GO:0070182">
    <property type="term" value="F:DNA polymerase binding"/>
    <property type="evidence" value="ECO:0007669"/>
    <property type="project" value="TreeGrafter"/>
</dbReference>
<reference evidence="21" key="1">
    <citation type="submission" date="2013-12" db="EMBL/GenBank/DDBJ databases">
        <authorList>
            <person name="Aslett M."/>
        </authorList>
    </citation>
    <scope>NUCLEOTIDE SEQUENCE [LARGE SCALE GENOMIC DNA]</scope>
    <source>
        <strain evidence="21">Lindley</strain>
    </source>
</reference>
<reference evidence="22" key="3">
    <citation type="submission" date="2016-06" db="UniProtKB">
        <authorList>
            <consortium name="WormBaseParasite"/>
        </authorList>
    </citation>
    <scope>IDENTIFICATION</scope>
</reference>
<dbReference type="Pfam" id="PF00271">
    <property type="entry name" value="Helicase_C"/>
    <property type="match status" value="1"/>
</dbReference>
<feature type="domain" description="Helicase C-terminal" evidence="19">
    <location>
        <begin position="1184"/>
        <end position="1338"/>
    </location>
</feature>
<dbReference type="WBParaSite" id="GPLIN_001420400">
    <property type="protein sequence ID" value="GPLIN_001420400"/>
    <property type="gene ID" value="GPLIN_001420400"/>
</dbReference>
<feature type="short sequence motif" description="Q motif" evidence="15">
    <location>
        <begin position="936"/>
        <end position="964"/>
    </location>
</feature>
<feature type="domain" description="Helicase ATP-binding" evidence="17">
    <location>
        <begin position="968"/>
        <end position="1157"/>
    </location>
</feature>
<dbReference type="Pfam" id="PF06733">
    <property type="entry name" value="DEAD_2"/>
    <property type="match status" value="1"/>
</dbReference>
<evidence type="ECO:0000256" key="6">
    <source>
        <dbReference type="ARBA" id="ARBA00022801"/>
    </source>
</evidence>
<feature type="compositionally biased region" description="Basic and acidic residues" evidence="16">
    <location>
        <begin position="719"/>
        <end position="730"/>
    </location>
</feature>
<dbReference type="GO" id="GO:0046872">
    <property type="term" value="F:metal ion binding"/>
    <property type="evidence" value="ECO:0007669"/>
    <property type="project" value="UniProtKB-KW"/>
</dbReference>
<keyword evidence="10" id="KW-0411">Iron-sulfur</keyword>
<keyword evidence="5" id="KW-0227">DNA damage</keyword>
<dbReference type="CDD" id="cd18787">
    <property type="entry name" value="SF2_C_DEAD"/>
    <property type="match status" value="1"/>
</dbReference>
<dbReference type="InterPro" id="IPR044742">
    <property type="entry name" value="DEAD/DEAH_RhlB"/>
</dbReference>
<evidence type="ECO:0000256" key="16">
    <source>
        <dbReference type="SAM" id="MobiDB-lite"/>
    </source>
</evidence>
<dbReference type="SMART" id="SM00487">
    <property type="entry name" value="DEXDc"/>
    <property type="match status" value="1"/>
</dbReference>
<dbReference type="GO" id="GO:0005524">
    <property type="term" value="F:ATP binding"/>
    <property type="evidence" value="ECO:0007669"/>
    <property type="project" value="UniProtKB-KW"/>
</dbReference>
<dbReference type="PROSITE" id="PS51193">
    <property type="entry name" value="HELICASE_ATP_BIND_2"/>
    <property type="match status" value="1"/>
</dbReference>
<dbReference type="GO" id="GO:1904430">
    <property type="term" value="P:negative regulation of t-circle formation"/>
    <property type="evidence" value="ECO:0007669"/>
    <property type="project" value="TreeGrafter"/>
</dbReference>
<feature type="region of interest" description="Disordered" evidence="16">
    <location>
        <begin position="718"/>
        <end position="747"/>
    </location>
</feature>
<dbReference type="SMART" id="SM00491">
    <property type="entry name" value="HELICc2"/>
    <property type="match status" value="1"/>
</dbReference>
<dbReference type="GO" id="GO:0090657">
    <property type="term" value="P:telomeric loop disassembly"/>
    <property type="evidence" value="ECO:0007669"/>
    <property type="project" value="TreeGrafter"/>
</dbReference>
<dbReference type="InterPro" id="IPR006554">
    <property type="entry name" value="Helicase-like_DEXD_c2"/>
</dbReference>
<keyword evidence="21" id="KW-1185">Reference proteome</keyword>
<dbReference type="GO" id="GO:0003677">
    <property type="term" value="F:DNA binding"/>
    <property type="evidence" value="ECO:0007669"/>
    <property type="project" value="UniProtKB-KW"/>
</dbReference>
<keyword evidence="3" id="KW-0479">Metal-binding</keyword>
<keyword evidence="9" id="KW-0408">Iron</keyword>
<protein>
    <submittedName>
        <fullName evidence="22">RNA helicase</fullName>
    </submittedName>
</protein>
<dbReference type="InterPro" id="IPR011545">
    <property type="entry name" value="DEAD/DEAH_box_helicase_dom"/>
</dbReference>
<dbReference type="PANTHER" id="PTHR11472">
    <property type="entry name" value="DNA REPAIR DEAD HELICASE RAD3/XP-D SUBFAMILY MEMBER"/>
    <property type="match status" value="1"/>
</dbReference>
<keyword evidence="4" id="KW-0547">Nucleotide-binding</keyword>
<evidence type="ECO:0000256" key="1">
    <source>
        <dbReference type="ARBA" id="ARBA00001966"/>
    </source>
</evidence>
<dbReference type="GO" id="GO:0045910">
    <property type="term" value="P:negative regulation of DNA recombination"/>
    <property type="evidence" value="ECO:0007669"/>
    <property type="project" value="TreeGrafter"/>
</dbReference>
<dbReference type="PROSITE" id="PS51192">
    <property type="entry name" value="HELICASE_ATP_BIND_1"/>
    <property type="match status" value="1"/>
</dbReference>
<dbReference type="PROSITE" id="PS51194">
    <property type="entry name" value="HELICASE_CTER"/>
    <property type="match status" value="1"/>
</dbReference>
<evidence type="ECO:0000259" key="20">
    <source>
        <dbReference type="PROSITE" id="PS51195"/>
    </source>
</evidence>
<keyword evidence="8" id="KW-0067">ATP-binding</keyword>
<sequence>MGANEFVVDGVKIQFPYVPYDCQRSFMERVVACLNSSSNAALESPTGTGKTLSLLCAALSWTNLRVNSLMPLLLLLLLQNITRESFMRPELTANCSKWLVKVATLAGRDQLCINQRVLEENNSEIRGLLCRTLVKSKTCDYHFQLELDKHLLDKMYKAESNGGVMDIEDLTKAARKFRHCPFYLARQMYDSADLILLPYNYLLDPKIRKAYSINMKGNILIFDEAHNMEAIAEESMSVDFSSKSLNVAIREAKKVLELVEDDEVTFVDAKDGEEEEQRVNKDDLDNLLTRLSNFEKQIAILETDKGGKVHARVPGRVYSGYKMVELMRNAHILRIHRDKICGLIDKIGLFLAGHEILAFGLSKALLWLNLLLWSLSFLWTRWKLFVERNECNLDNGERHNGLVEVDAPGDAEAKPGTTELKLNYWCFNAGVAMQFLQSRGTLSIILASGTLAPLRMFKQCMGIPFGCTLESKHCARDDQLLVAMLNKGPTGVELDGSFQNRDSSPYKLSVGEVVLLTAKGTPQGMLVFFSSFAQMASILGHWKNCRSSNGQFLWDQLERQKRLLMEPKDKREVSELFKKFDAAVRENRPTAGRSGGALLFAVCRGKLSEGIDFTDSHCRAVVVVGIPFPPLYDPRIILKKACLARQGNSMNPNDWYRIEGIRAVNQALGRIIRHKDDFGVVVLADSRFGTFDQRMFPVDRFFAERGVLVEQSHAAMCEQKQKEQTNEHKRLSQHPQRPLGELQNGNSKRNLSLLDGILELYEIDEQSTAPSTSQKWASEDDDEIQVISVQKHMNNSGNTTSTRLRRCLKSNSYGTTTTTKGLLNGGRVDLELNMNSKWKKAKMRTAELNSEYFERIDNTTPTSNDSLATSDRQERAPMMRAEMIKRQKYELPTRSIGQLVSEQNEQKIGPDFERQQNVQVTVRGGGQNDGDQYLISTFDELNLSEKIGENLRSIRFCCPTAVQRRVIPLILQTNEDLLCLSFTGSGKTGAFLIPIIAQLEQFSRSGDRAAAKRRSPKAIIVAHTKELVQQIGKAARIVAKDTGVGVVVMMGSVRYQNVEAQITREGCDVLVSTPGRLRDYIANRVVDLDCLQFLVIDEMDKFFSDTEFVRVFHALKEAMDQCGENKSMPCRTLMFSATLDTEEIVEQFLRANFYHVEAGVNQSVSQVQQIVISATVRNSEKAKKLQQILMLNGGTVQNCTKTVIFLNECRRCDRIAIMLAYYGYRAISINGHRTLEQRSNALAQFNAGEYDVLVGTDIIARGMNIPNLTRVILYELPPIHRYEQYVHRVGRVGRMGNVGKAFVFFNPDDSNDVQMAVFLRDQLHSANQRRPKWLNEMVDDQLDWKTYALELGKVQNALS</sequence>
<dbReference type="SMART" id="SM00488">
    <property type="entry name" value="DEXDc2"/>
    <property type="match status" value="1"/>
</dbReference>
<evidence type="ECO:0000256" key="4">
    <source>
        <dbReference type="ARBA" id="ARBA00022741"/>
    </source>
</evidence>
<keyword evidence="2" id="KW-0004">4Fe-4S</keyword>
<evidence type="ECO:0000256" key="3">
    <source>
        <dbReference type="ARBA" id="ARBA00022723"/>
    </source>
</evidence>
<evidence type="ECO:0000256" key="5">
    <source>
        <dbReference type="ARBA" id="ARBA00022763"/>
    </source>
</evidence>
<keyword evidence="11" id="KW-0238">DNA-binding</keyword>
<dbReference type="InterPro" id="IPR045028">
    <property type="entry name" value="DinG/Rad3-like"/>
</dbReference>
<dbReference type="InterPro" id="IPR014013">
    <property type="entry name" value="Helic_SF1/SF2_ATP-bd_DinG/Rad3"/>
</dbReference>
<dbReference type="CDD" id="cd00268">
    <property type="entry name" value="DEADc"/>
    <property type="match status" value="1"/>
</dbReference>
<evidence type="ECO:0000256" key="14">
    <source>
        <dbReference type="ARBA" id="ARBA00048954"/>
    </source>
</evidence>
<feature type="domain" description="Helicase ATP-binding" evidence="18">
    <location>
        <begin position="9"/>
        <end position="279"/>
    </location>
</feature>
<evidence type="ECO:0000256" key="2">
    <source>
        <dbReference type="ARBA" id="ARBA00022485"/>
    </source>
</evidence>
<organism evidence="21 22">
    <name type="scientific">Globodera pallida</name>
    <name type="common">Potato cyst nematode worm</name>
    <name type="synonym">Heterodera pallida</name>
    <dbReference type="NCBI Taxonomy" id="36090"/>
    <lineage>
        <taxon>Eukaryota</taxon>
        <taxon>Metazoa</taxon>
        <taxon>Ecdysozoa</taxon>
        <taxon>Nematoda</taxon>
        <taxon>Chromadorea</taxon>
        <taxon>Rhabditida</taxon>
        <taxon>Tylenchina</taxon>
        <taxon>Tylenchomorpha</taxon>
        <taxon>Tylenchoidea</taxon>
        <taxon>Heteroderidae</taxon>
        <taxon>Heteroderinae</taxon>
        <taxon>Globodera</taxon>
    </lineage>
</organism>
<dbReference type="GO" id="GO:0010569">
    <property type="term" value="P:regulation of double-strand break repair via homologous recombination"/>
    <property type="evidence" value="ECO:0007669"/>
    <property type="project" value="TreeGrafter"/>
</dbReference>
<evidence type="ECO:0000313" key="22">
    <source>
        <dbReference type="WBParaSite" id="GPLIN_001420400"/>
    </source>
</evidence>
<evidence type="ECO:0000256" key="15">
    <source>
        <dbReference type="PROSITE-ProRule" id="PRU00552"/>
    </source>
</evidence>
<dbReference type="InterPro" id="IPR006555">
    <property type="entry name" value="ATP-dep_Helicase_C"/>
</dbReference>
<keyword evidence="6" id="KW-0378">Hydrolase</keyword>
<dbReference type="Pfam" id="PF23109">
    <property type="entry name" value="ARCH_RTEL1"/>
    <property type="match status" value="1"/>
</dbReference>
<dbReference type="PANTHER" id="PTHR11472:SF34">
    <property type="entry name" value="REGULATOR OF TELOMERE ELONGATION HELICASE 1"/>
    <property type="match status" value="1"/>
</dbReference>
<proteinExistence type="predicted"/>
<evidence type="ECO:0000256" key="12">
    <source>
        <dbReference type="ARBA" id="ARBA00023204"/>
    </source>
</evidence>
<dbReference type="InterPro" id="IPR010614">
    <property type="entry name" value="RAD3-like_helicase_DEAD"/>
</dbReference>
<keyword evidence="12" id="KW-0234">DNA repair</keyword>
<comment type="catalytic activity">
    <reaction evidence="14">
        <text>ATP + H2O = ADP + phosphate + H(+)</text>
        <dbReference type="Rhea" id="RHEA:13065"/>
        <dbReference type="ChEBI" id="CHEBI:15377"/>
        <dbReference type="ChEBI" id="CHEBI:15378"/>
        <dbReference type="ChEBI" id="CHEBI:30616"/>
        <dbReference type="ChEBI" id="CHEBI:43474"/>
        <dbReference type="ChEBI" id="CHEBI:456216"/>
        <dbReference type="EC" id="5.6.2.3"/>
    </reaction>
</comment>
<evidence type="ECO:0000256" key="7">
    <source>
        <dbReference type="ARBA" id="ARBA00022806"/>
    </source>
</evidence>
<dbReference type="Gene3D" id="3.40.50.300">
    <property type="entry name" value="P-loop containing nucleotide triphosphate hydrolases"/>
    <property type="match status" value="4"/>
</dbReference>
<dbReference type="PROSITE" id="PS51195">
    <property type="entry name" value="Q_MOTIF"/>
    <property type="match status" value="1"/>
</dbReference>
<dbReference type="GO" id="GO:0051539">
    <property type="term" value="F:4 iron, 4 sulfur cluster binding"/>
    <property type="evidence" value="ECO:0007669"/>
    <property type="project" value="UniProtKB-KW"/>
</dbReference>
<dbReference type="CDD" id="cd18788">
    <property type="entry name" value="SF2_C_XPD"/>
    <property type="match status" value="1"/>
</dbReference>
<dbReference type="GO" id="GO:0006281">
    <property type="term" value="P:DNA repair"/>
    <property type="evidence" value="ECO:0007669"/>
    <property type="project" value="UniProtKB-KW"/>
</dbReference>
<evidence type="ECO:0000256" key="9">
    <source>
        <dbReference type="ARBA" id="ARBA00023004"/>
    </source>
</evidence>
<dbReference type="Pfam" id="PF13307">
    <property type="entry name" value="Helicase_C_2"/>
    <property type="match status" value="1"/>
</dbReference>
<dbReference type="InterPro" id="IPR001650">
    <property type="entry name" value="Helicase_C-like"/>
</dbReference>
<evidence type="ECO:0000313" key="21">
    <source>
        <dbReference type="Proteomes" id="UP000050741"/>
    </source>
</evidence>
<dbReference type="SUPFAM" id="SSF52540">
    <property type="entry name" value="P-loop containing nucleoside triphosphate hydrolases"/>
    <property type="match status" value="2"/>
</dbReference>
<dbReference type="GO" id="GO:0043139">
    <property type="term" value="F:5'-3' DNA helicase activity"/>
    <property type="evidence" value="ECO:0007669"/>
    <property type="project" value="UniProtKB-EC"/>
</dbReference>
<feature type="domain" description="DEAD-box RNA helicase Q" evidence="20">
    <location>
        <begin position="936"/>
        <end position="964"/>
    </location>
</feature>
<evidence type="ECO:0000256" key="8">
    <source>
        <dbReference type="ARBA" id="ARBA00022840"/>
    </source>
</evidence>
<keyword evidence="13" id="KW-0413">Isomerase</keyword>
<dbReference type="Pfam" id="PF00270">
    <property type="entry name" value="DEAD"/>
    <property type="match status" value="1"/>
</dbReference>
<dbReference type="InterPro" id="IPR057498">
    <property type="entry name" value="Rtel1_ARCH"/>
</dbReference>
<reference evidence="21" key="2">
    <citation type="submission" date="2014-05" db="EMBL/GenBank/DDBJ databases">
        <title>The genome and life-stage specific transcriptomes of Globodera pallida elucidate key aspects of plant parasitism by a cyst nematode.</title>
        <authorList>
            <person name="Cotton J.A."/>
            <person name="Lilley C.J."/>
            <person name="Jones L.M."/>
            <person name="Kikuchi T."/>
            <person name="Reid A.J."/>
            <person name="Thorpe P."/>
            <person name="Tsai I.J."/>
            <person name="Beasley H."/>
            <person name="Blok V."/>
            <person name="Cock P.J.A."/>
            <person name="Van den Akker S.E."/>
            <person name="Holroyd N."/>
            <person name="Hunt M."/>
            <person name="Mantelin S."/>
            <person name="Naghra H."/>
            <person name="Pain A."/>
            <person name="Palomares-Rius J.E."/>
            <person name="Zarowiecki M."/>
            <person name="Berriman M."/>
            <person name="Jones J.T."/>
            <person name="Urwin P.E."/>
        </authorList>
    </citation>
    <scope>NUCLEOTIDE SEQUENCE [LARGE SCALE GENOMIC DNA]</scope>
    <source>
        <strain evidence="21">Lindley</strain>
    </source>
</reference>
<evidence type="ECO:0000256" key="13">
    <source>
        <dbReference type="ARBA" id="ARBA00023235"/>
    </source>
</evidence>
<evidence type="ECO:0000259" key="17">
    <source>
        <dbReference type="PROSITE" id="PS51192"/>
    </source>
</evidence>
<dbReference type="GO" id="GO:0005634">
    <property type="term" value="C:nucleus"/>
    <property type="evidence" value="ECO:0007669"/>
    <property type="project" value="TreeGrafter"/>
</dbReference>
<evidence type="ECO:0000256" key="11">
    <source>
        <dbReference type="ARBA" id="ARBA00023125"/>
    </source>
</evidence>
<dbReference type="InterPro" id="IPR014014">
    <property type="entry name" value="RNA_helicase_DEAD_Q_motif"/>
</dbReference>
<dbReference type="GO" id="GO:0016818">
    <property type="term" value="F:hydrolase activity, acting on acid anhydrides, in phosphorus-containing anhydrides"/>
    <property type="evidence" value="ECO:0007669"/>
    <property type="project" value="InterPro"/>
</dbReference>
<evidence type="ECO:0000256" key="10">
    <source>
        <dbReference type="ARBA" id="ARBA00023014"/>
    </source>
</evidence>
<evidence type="ECO:0000259" key="18">
    <source>
        <dbReference type="PROSITE" id="PS51193"/>
    </source>
</evidence>
<dbReference type="Proteomes" id="UP000050741">
    <property type="component" value="Unassembled WGS sequence"/>
</dbReference>
<comment type="cofactor">
    <cofactor evidence="1">
        <name>[4Fe-4S] cluster</name>
        <dbReference type="ChEBI" id="CHEBI:49883"/>
    </cofactor>
</comment>
<accession>A0A183CMU7</accession>
<keyword evidence="7" id="KW-0347">Helicase</keyword>
<dbReference type="GO" id="GO:0003724">
    <property type="term" value="F:RNA helicase activity"/>
    <property type="evidence" value="ECO:0007669"/>
    <property type="project" value="InterPro"/>
</dbReference>